<dbReference type="PROSITE" id="PS51352">
    <property type="entry name" value="THIOREDOXIN_2"/>
    <property type="match status" value="1"/>
</dbReference>
<dbReference type="RefSeq" id="WP_316415704.1">
    <property type="nucleotide sequence ID" value="NZ_AP027080.1"/>
</dbReference>
<keyword evidence="1" id="KW-0732">Signal</keyword>
<evidence type="ECO:0000259" key="2">
    <source>
        <dbReference type="PROSITE" id="PS51352"/>
    </source>
</evidence>
<dbReference type="EMBL" id="AP027080">
    <property type="protein sequence ID" value="BDU72792.1"/>
    <property type="molecule type" value="Genomic_DNA"/>
</dbReference>
<dbReference type="AlphaFoldDB" id="A0AA48GK37"/>
<evidence type="ECO:0000313" key="3">
    <source>
        <dbReference type="EMBL" id="BDU72792.1"/>
    </source>
</evidence>
<organism evidence="3 4">
    <name type="scientific">Mesoterricola silvestris</name>
    <dbReference type="NCBI Taxonomy" id="2927979"/>
    <lineage>
        <taxon>Bacteria</taxon>
        <taxon>Pseudomonadati</taxon>
        <taxon>Acidobacteriota</taxon>
        <taxon>Holophagae</taxon>
        <taxon>Holophagales</taxon>
        <taxon>Holophagaceae</taxon>
        <taxon>Mesoterricola</taxon>
    </lineage>
</organism>
<protein>
    <recommendedName>
        <fullName evidence="2">Thioredoxin domain-containing protein</fullName>
    </recommendedName>
</protein>
<dbReference type="InterPro" id="IPR036249">
    <property type="entry name" value="Thioredoxin-like_sf"/>
</dbReference>
<dbReference type="PANTHER" id="PTHR42852">
    <property type="entry name" value="THIOL:DISULFIDE INTERCHANGE PROTEIN DSBE"/>
    <property type="match status" value="1"/>
</dbReference>
<dbReference type="SUPFAM" id="SSF52833">
    <property type="entry name" value="Thioredoxin-like"/>
    <property type="match status" value="1"/>
</dbReference>
<proteinExistence type="predicted"/>
<dbReference type="Pfam" id="PF00578">
    <property type="entry name" value="AhpC-TSA"/>
    <property type="match status" value="1"/>
</dbReference>
<feature type="domain" description="Thioredoxin" evidence="2">
    <location>
        <begin position="196"/>
        <end position="339"/>
    </location>
</feature>
<dbReference type="InterPro" id="IPR013766">
    <property type="entry name" value="Thioredoxin_domain"/>
</dbReference>
<evidence type="ECO:0000313" key="4">
    <source>
        <dbReference type="Proteomes" id="UP001238179"/>
    </source>
</evidence>
<reference evidence="4" key="1">
    <citation type="journal article" date="2023" name="Int. J. Syst. Evol. Microbiol.">
        <title>Mesoterricola silvestris gen. nov., sp. nov., Mesoterricola sediminis sp. nov., Geothrix oryzae sp. nov., Geothrix edaphica sp. nov., Geothrix rubra sp. nov., and Geothrix limicola sp. nov., six novel members of Acidobacteriota isolated from soils.</title>
        <authorList>
            <person name="Itoh H."/>
            <person name="Sugisawa Y."/>
            <person name="Mise K."/>
            <person name="Xu Z."/>
            <person name="Kuniyasu M."/>
            <person name="Ushijima N."/>
            <person name="Kawano K."/>
            <person name="Kobayashi E."/>
            <person name="Shiratori Y."/>
            <person name="Masuda Y."/>
            <person name="Senoo K."/>
        </authorList>
    </citation>
    <scope>NUCLEOTIDE SEQUENCE [LARGE SCALE GENOMIC DNA]</scope>
    <source>
        <strain evidence="4">W79</strain>
    </source>
</reference>
<feature type="signal peptide" evidence="1">
    <location>
        <begin position="1"/>
        <end position="21"/>
    </location>
</feature>
<dbReference type="InterPro" id="IPR000866">
    <property type="entry name" value="AhpC/TSA"/>
</dbReference>
<keyword evidence="4" id="KW-1185">Reference proteome</keyword>
<dbReference type="Gene3D" id="3.40.30.10">
    <property type="entry name" value="Glutaredoxin"/>
    <property type="match status" value="1"/>
</dbReference>
<evidence type="ECO:0000256" key="1">
    <source>
        <dbReference type="SAM" id="SignalP"/>
    </source>
</evidence>
<dbReference type="InterPro" id="IPR050553">
    <property type="entry name" value="Thioredoxin_ResA/DsbE_sf"/>
</dbReference>
<gene>
    <name evidence="3" type="ORF">METEAL_19660</name>
</gene>
<sequence length="339" mass="36724">MNLCSLAFLLCLPLAASDAEAVLAAAQAKGQAVAKARAAHVEAGRNSMDFKADVAKELAGVTARLATETDPAVRQALRVTQLYYLRLARQTPTAEQVALALKEVPPTSAAWALDKGLLPALGDWAPREAASYLAEARAHQPDGPTRRNLLFEHFTVGVDTGTEADWKPSFEALQKDFPGSTEALKAQDRLKAELKTAVGVQAPPFSLTSLEGAPLSLDTFKGQFVLIDFWATWCPDCRAGMPYLMRAQARFKDKGLKVLSLSFDRKVEHIAPYRANPATSMPWTHAFLPQGFKNPISEAYGVRSIPKPVLVGPDGRIVATGGDLHGEKLEKTLERILGR</sequence>
<accession>A0AA48GK37</accession>
<dbReference type="GO" id="GO:0016209">
    <property type="term" value="F:antioxidant activity"/>
    <property type="evidence" value="ECO:0007669"/>
    <property type="project" value="InterPro"/>
</dbReference>
<dbReference type="GO" id="GO:0016491">
    <property type="term" value="F:oxidoreductase activity"/>
    <property type="evidence" value="ECO:0007669"/>
    <property type="project" value="InterPro"/>
</dbReference>
<dbReference type="KEGG" id="msil:METEAL_19660"/>
<dbReference type="PANTHER" id="PTHR42852:SF18">
    <property type="entry name" value="CHROMOSOME UNDETERMINED SCAFFOLD_47, WHOLE GENOME SHOTGUN SEQUENCE"/>
    <property type="match status" value="1"/>
</dbReference>
<dbReference type="Proteomes" id="UP001238179">
    <property type="component" value="Chromosome"/>
</dbReference>
<feature type="chain" id="PRO_5041380014" description="Thioredoxin domain-containing protein" evidence="1">
    <location>
        <begin position="22"/>
        <end position="339"/>
    </location>
</feature>
<dbReference type="CDD" id="cd02966">
    <property type="entry name" value="TlpA_like_family"/>
    <property type="match status" value="1"/>
</dbReference>
<name>A0AA48GK37_9BACT</name>